<accession>A0A5C8G4G4</accession>
<evidence type="ECO:0000313" key="2">
    <source>
        <dbReference type="Proteomes" id="UP000322327"/>
    </source>
</evidence>
<gene>
    <name evidence="1" type="ORF">EPJ76_04210</name>
</gene>
<evidence type="ECO:0000313" key="1">
    <source>
        <dbReference type="EMBL" id="TXJ56791.1"/>
    </source>
</evidence>
<proteinExistence type="predicted"/>
<organism evidence="1 2">
    <name type="scientific">Brachyspira aalborgi</name>
    <dbReference type="NCBI Taxonomy" id="29522"/>
    <lineage>
        <taxon>Bacteria</taxon>
        <taxon>Pseudomonadati</taxon>
        <taxon>Spirochaetota</taxon>
        <taxon>Spirochaetia</taxon>
        <taxon>Brachyspirales</taxon>
        <taxon>Brachyspiraceae</taxon>
        <taxon>Brachyspira</taxon>
    </lineage>
</organism>
<sequence>MIKLKEIHFKEIDENEITFEIEVSFKYEYKYSITVYNLSGDLYILNEETKITSKDKFGKFTCPDLLKLKHGKENAIKLYLTLYYVDIFFSNIPKVSFNIEYKIDIASGYLSPLKFPPLNWFIKEIIGNIKKADNNIEYNIDINSSFIFNKFIKQEKRRIRGNISL</sequence>
<protein>
    <submittedName>
        <fullName evidence="1">Uncharacterized protein</fullName>
    </submittedName>
</protein>
<dbReference type="Proteomes" id="UP000322327">
    <property type="component" value="Unassembled WGS sequence"/>
</dbReference>
<dbReference type="AlphaFoldDB" id="A0A5C8G4G4"/>
<reference evidence="1 2" key="1">
    <citation type="journal article" date="1992" name="Lakartidningen">
        <title>[Penicillin V and not amoxicillin is the first choice preparation in acute otitis].</title>
        <authorList>
            <person name="Kamme C."/>
            <person name="Lundgren K."/>
            <person name="Prellner K."/>
        </authorList>
    </citation>
    <scope>NUCLEOTIDE SEQUENCE [LARGE SCALE GENOMIC DNA]</scope>
    <source>
        <strain evidence="1 2">PC3053II</strain>
    </source>
</reference>
<comment type="caution">
    <text evidence="1">The sequence shown here is derived from an EMBL/GenBank/DDBJ whole genome shotgun (WGS) entry which is preliminary data.</text>
</comment>
<dbReference type="RefSeq" id="WP_147530673.1">
    <property type="nucleotide sequence ID" value="NZ_SAYI01000014.1"/>
</dbReference>
<dbReference type="EMBL" id="SAYI01000014">
    <property type="protein sequence ID" value="TXJ56791.1"/>
    <property type="molecule type" value="Genomic_DNA"/>
</dbReference>
<name>A0A5C8G4G4_9SPIR</name>
<dbReference type="Gene3D" id="2.60.40.1820">
    <property type="match status" value="1"/>
</dbReference>